<dbReference type="InterPro" id="IPR058931">
    <property type="entry name" value="SnoaL_6"/>
</dbReference>
<dbReference type="Pfam" id="PF26528">
    <property type="entry name" value="SnoaL_6"/>
    <property type="match status" value="1"/>
</dbReference>
<dbReference type="Proteomes" id="UP001174934">
    <property type="component" value="Unassembled WGS sequence"/>
</dbReference>
<proteinExistence type="predicted"/>
<organism evidence="2 3">
    <name type="scientific">Bombardia bombarda</name>
    <dbReference type="NCBI Taxonomy" id="252184"/>
    <lineage>
        <taxon>Eukaryota</taxon>
        <taxon>Fungi</taxon>
        <taxon>Dikarya</taxon>
        <taxon>Ascomycota</taxon>
        <taxon>Pezizomycotina</taxon>
        <taxon>Sordariomycetes</taxon>
        <taxon>Sordariomycetidae</taxon>
        <taxon>Sordariales</taxon>
        <taxon>Lasiosphaeriaceae</taxon>
        <taxon>Bombardia</taxon>
    </lineage>
</organism>
<dbReference type="AlphaFoldDB" id="A0AA39X0B5"/>
<sequence length="185" mass="20543">MASSQEPTTNHLQTLYTAYRHTPSIPTKGALFFSPSCMQICRPQPAYAAADRATIVRYLHEAAASGQGLATSATAQADDPATFGAVPKRSFCTIRPLTESEFEFGTDDGVVNGAGFGTVKELEERARREGWEGMRVDLWDEVQYWWRKEVDGDGEEEKWMQILHDIMYIGPRDGTEGTEGVFIKG</sequence>
<accession>A0AA39X0B5</accession>
<evidence type="ECO:0000259" key="1">
    <source>
        <dbReference type="Pfam" id="PF26528"/>
    </source>
</evidence>
<comment type="caution">
    <text evidence="2">The sequence shown here is derived from an EMBL/GenBank/DDBJ whole genome shotgun (WGS) entry which is preliminary data.</text>
</comment>
<dbReference type="EMBL" id="JAULSR010000003">
    <property type="protein sequence ID" value="KAK0624939.1"/>
    <property type="molecule type" value="Genomic_DNA"/>
</dbReference>
<name>A0AA39X0B5_9PEZI</name>
<gene>
    <name evidence="2" type="ORF">B0T17DRAFT_639034</name>
</gene>
<evidence type="ECO:0000313" key="3">
    <source>
        <dbReference type="Proteomes" id="UP001174934"/>
    </source>
</evidence>
<keyword evidence="3" id="KW-1185">Reference proteome</keyword>
<reference evidence="2" key="1">
    <citation type="submission" date="2023-06" db="EMBL/GenBank/DDBJ databases">
        <title>Genome-scale phylogeny and comparative genomics of the fungal order Sordariales.</title>
        <authorList>
            <consortium name="Lawrence Berkeley National Laboratory"/>
            <person name="Hensen N."/>
            <person name="Bonometti L."/>
            <person name="Westerberg I."/>
            <person name="Brannstrom I.O."/>
            <person name="Guillou S."/>
            <person name="Cros-Aarteil S."/>
            <person name="Calhoun S."/>
            <person name="Haridas S."/>
            <person name="Kuo A."/>
            <person name="Mondo S."/>
            <person name="Pangilinan J."/>
            <person name="Riley R."/>
            <person name="LaButti K."/>
            <person name="Andreopoulos B."/>
            <person name="Lipzen A."/>
            <person name="Chen C."/>
            <person name="Yanf M."/>
            <person name="Daum C."/>
            <person name="Ng V."/>
            <person name="Clum A."/>
            <person name="Steindorff A."/>
            <person name="Ohm R."/>
            <person name="Martin F."/>
            <person name="Silar P."/>
            <person name="Natvig D."/>
            <person name="Lalanne C."/>
            <person name="Gautier V."/>
            <person name="Ament-velasquez S.L."/>
            <person name="Kruys A."/>
            <person name="Hutchinson M.I."/>
            <person name="Powell A.J."/>
            <person name="Barry K."/>
            <person name="Miller A.N."/>
            <person name="Grigoriev I.V."/>
            <person name="Debuchy R."/>
            <person name="Gladieux P."/>
            <person name="Thoren M.H."/>
            <person name="Johannesson H."/>
        </authorList>
    </citation>
    <scope>NUCLEOTIDE SEQUENCE</scope>
    <source>
        <strain evidence="2">SMH3391-2</strain>
    </source>
</reference>
<evidence type="ECO:0000313" key="2">
    <source>
        <dbReference type="EMBL" id="KAK0624939.1"/>
    </source>
</evidence>
<feature type="domain" description="SnoaL-like" evidence="1">
    <location>
        <begin position="2"/>
        <end position="176"/>
    </location>
</feature>
<protein>
    <recommendedName>
        <fullName evidence="1">SnoaL-like domain-containing protein</fullName>
    </recommendedName>
</protein>